<name>A0A9D4HK77_DREPO</name>
<reference evidence="1" key="2">
    <citation type="submission" date="2020-11" db="EMBL/GenBank/DDBJ databases">
        <authorList>
            <person name="McCartney M.A."/>
            <person name="Auch B."/>
            <person name="Kono T."/>
            <person name="Mallez S."/>
            <person name="Becker A."/>
            <person name="Gohl D.M."/>
            <person name="Silverstein K.A.T."/>
            <person name="Koren S."/>
            <person name="Bechman K.B."/>
            <person name="Herman A."/>
            <person name="Abrahante J.E."/>
            <person name="Garbe J."/>
        </authorList>
    </citation>
    <scope>NUCLEOTIDE SEQUENCE</scope>
    <source>
        <strain evidence="1">Duluth1</strain>
        <tissue evidence="1">Whole animal</tissue>
    </source>
</reference>
<accession>A0A9D4HK77</accession>
<sequence>MQPAGMTLFSVKTQRVASSYSESHKQFIARSIISNCTLQASTSPRSTSQRQE</sequence>
<gene>
    <name evidence="1" type="ORF">DPMN_063412</name>
</gene>
<keyword evidence="2" id="KW-1185">Reference proteome</keyword>
<organism evidence="1 2">
    <name type="scientific">Dreissena polymorpha</name>
    <name type="common">Zebra mussel</name>
    <name type="synonym">Mytilus polymorpha</name>
    <dbReference type="NCBI Taxonomy" id="45954"/>
    <lineage>
        <taxon>Eukaryota</taxon>
        <taxon>Metazoa</taxon>
        <taxon>Spiralia</taxon>
        <taxon>Lophotrochozoa</taxon>
        <taxon>Mollusca</taxon>
        <taxon>Bivalvia</taxon>
        <taxon>Autobranchia</taxon>
        <taxon>Heteroconchia</taxon>
        <taxon>Euheterodonta</taxon>
        <taxon>Imparidentia</taxon>
        <taxon>Neoheterodontei</taxon>
        <taxon>Myida</taxon>
        <taxon>Dreissenoidea</taxon>
        <taxon>Dreissenidae</taxon>
        <taxon>Dreissena</taxon>
    </lineage>
</organism>
<evidence type="ECO:0000313" key="1">
    <source>
        <dbReference type="EMBL" id="KAH3720513.1"/>
    </source>
</evidence>
<evidence type="ECO:0000313" key="2">
    <source>
        <dbReference type="Proteomes" id="UP000828390"/>
    </source>
</evidence>
<comment type="caution">
    <text evidence="1">The sequence shown here is derived from an EMBL/GenBank/DDBJ whole genome shotgun (WGS) entry which is preliminary data.</text>
</comment>
<proteinExistence type="predicted"/>
<dbReference type="EMBL" id="JAIWYP010000013">
    <property type="protein sequence ID" value="KAH3720513.1"/>
    <property type="molecule type" value="Genomic_DNA"/>
</dbReference>
<dbReference type="Proteomes" id="UP000828390">
    <property type="component" value="Unassembled WGS sequence"/>
</dbReference>
<dbReference type="AlphaFoldDB" id="A0A9D4HK77"/>
<reference evidence="1" key="1">
    <citation type="journal article" date="2019" name="bioRxiv">
        <title>The Genome of the Zebra Mussel, Dreissena polymorpha: A Resource for Invasive Species Research.</title>
        <authorList>
            <person name="McCartney M.A."/>
            <person name="Auch B."/>
            <person name="Kono T."/>
            <person name="Mallez S."/>
            <person name="Zhang Y."/>
            <person name="Obille A."/>
            <person name="Becker A."/>
            <person name="Abrahante J.E."/>
            <person name="Garbe J."/>
            <person name="Badalamenti J.P."/>
            <person name="Herman A."/>
            <person name="Mangelson H."/>
            <person name="Liachko I."/>
            <person name="Sullivan S."/>
            <person name="Sone E.D."/>
            <person name="Koren S."/>
            <person name="Silverstein K.A.T."/>
            <person name="Beckman K.B."/>
            <person name="Gohl D.M."/>
        </authorList>
    </citation>
    <scope>NUCLEOTIDE SEQUENCE</scope>
    <source>
        <strain evidence="1">Duluth1</strain>
        <tissue evidence="1">Whole animal</tissue>
    </source>
</reference>
<protein>
    <submittedName>
        <fullName evidence="1">Uncharacterized protein</fullName>
    </submittedName>
</protein>